<name>A0A168PGV1_9GAMM</name>
<dbReference type="EMBL" id="KU926705">
    <property type="protein sequence ID" value="ANC57864.1"/>
    <property type="molecule type" value="Genomic_DNA"/>
</dbReference>
<keyword evidence="1" id="KW-0732">Signal</keyword>
<feature type="chain" id="PRO_5007899584" evidence="1">
    <location>
        <begin position="23"/>
        <end position="300"/>
    </location>
</feature>
<evidence type="ECO:0000313" key="2">
    <source>
        <dbReference type="EMBL" id="ANC57864.1"/>
    </source>
</evidence>
<feature type="signal peptide" evidence="1">
    <location>
        <begin position="1"/>
        <end position="22"/>
    </location>
</feature>
<protein>
    <submittedName>
        <fullName evidence="2">Uncharacterized protein</fullName>
    </submittedName>
</protein>
<sequence>MSRLLSFLILTSFLISSTFVHAANNANILVIGNDANKGSVSRNSPVFNRVIGALANQMHDNNFDVYDETAITLDGFDQDRINRTDAEIINIARSIKRPPIDIAVIFSIYVNTQAQGYSTKVNARIEGRLLNVQTGRRLGNFEIDNTKPWNVPSKCDLDCILENSTDNSRLMASDLGAVLAEKLAWMTDGGNSHLGLDRPGTNQMNAGYNLIFDGFSGENFAKLEEYLVVFSGYDSYRPTEIRYTRTEIWYKSSIGTAKLLRNIKKMLAELNFKATINFIGNTFTVKKITLRGKINPQITD</sequence>
<proteinExistence type="predicted"/>
<reference evidence="2" key="1">
    <citation type="submission" date="2016-03" db="EMBL/GenBank/DDBJ databases">
        <title>Partial sequence of psychrophilic Colwellia sp.</title>
        <authorList>
            <person name="Pankowski J.A."/>
            <person name="Leong J.S."/>
            <person name="Nano F.E."/>
        </authorList>
    </citation>
    <scope>NUCLEOTIDE SEQUENCE</scope>
    <source>
        <strain evidence="2">C1</strain>
    </source>
</reference>
<evidence type="ECO:0000256" key="1">
    <source>
        <dbReference type="SAM" id="SignalP"/>
    </source>
</evidence>
<dbReference type="AlphaFoldDB" id="A0A168PGV1"/>
<organism evidence="2">
    <name type="scientific">Colwellia sp. C1</name>
    <dbReference type="NCBI Taxonomy" id="1737566"/>
    <lineage>
        <taxon>Bacteria</taxon>
        <taxon>Pseudomonadati</taxon>
        <taxon>Pseudomonadota</taxon>
        <taxon>Gammaproteobacteria</taxon>
        <taxon>Alteromonadales</taxon>
        <taxon>Colwelliaceae</taxon>
        <taxon>Colwellia</taxon>
    </lineage>
</organism>
<accession>A0A168PGV1</accession>